<dbReference type="EC" id="4.1.1.36" evidence="4"/>
<dbReference type="GO" id="GO:0071513">
    <property type="term" value="C:phosphopantothenoylcysteine decarboxylase complex"/>
    <property type="evidence" value="ECO:0007669"/>
    <property type="project" value="TreeGrafter"/>
</dbReference>
<feature type="region of interest" description="Disordered" evidence="5">
    <location>
        <begin position="216"/>
        <end position="310"/>
    </location>
</feature>
<dbReference type="Proteomes" id="UP000613740">
    <property type="component" value="Unassembled WGS sequence"/>
</dbReference>
<evidence type="ECO:0000256" key="1">
    <source>
        <dbReference type="ARBA" id="ARBA00022993"/>
    </source>
</evidence>
<dbReference type="OrthoDB" id="1532798at2759"/>
<comment type="pathway">
    <text evidence="3">Cofactor biosynthesis; coenzyme A biosynthesis; CoA from (R)-pantothenate: step 3/5.</text>
</comment>
<evidence type="ECO:0000313" key="7">
    <source>
        <dbReference type="EMBL" id="KAG2440398.1"/>
    </source>
</evidence>
<evidence type="ECO:0000256" key="5">
    <source>
        <dbReference type="SAM" id="MobiDB-lite"/>
    </source>
</evidence>
<feature type="compositionally biased region" description="Basic and acidic residues" evidence="5">
    <location>
        <begin position="299"/>
        <end position="310"/>
    </location>
</feature>
<keyword evidence="8" id="KW-1185">Reference proteome</keyword>
<dbReference type="AlphaFoldDB" id="A0A835W7N2"/>
<name>A0A835W7N2_9CHLO</name>
<organism evidence="7 8">
    <name type="scientific">Chlamydomonas schloesseri</name>
    <dbReference type="NCBI Taxonomy" id="2026947"/>
    <lineage>
        <taxon>Eukaryota</taxon>
        <taxon>Viridiplantae</taxon>
        <taxon>Chlorophyta</taxon>
        <taxon>core chlorophytes</taxon>
        <taxon>Chlorophyceae</taxon>
        <taxon>CS clade</taxon>
        <taxon>Chlamydomonadales</taxon>
        <taxon>Chlamydomonadaceae</taxon>
        <taxon>Chlamydomonas</taxon>
    </lineage>
</organism>
<reference evidence="7" key="1">
    <citation type="journal article" date="2020" name="bioRxiv">
        <title>Comparative genomics of Chlamydomonas.</title>
        <authorList>
            <person name="Craig R.J."/>
            <person name="Hasan A.R."/>
            <person name="Ness R.W."/>
            <person name="Keightley P.D."/>
        </authorList>
    </citation>
    <scope>NUCLEOTIDE SEQUENCE</scope>
    <source>
        <strain evidence="7">CCAP 11/173</strain>
    </source>
</reference>
<dbReference type="InterPro" id="IPR003382">
    <property type="entry name" value="Flavoprotein"/>
</dbReference>
<dbReference type="SUPFAM" id="SSF52507">
    <property type="entry name" value="Homo-oligomeric flavin-containing Cys decarboxylases, HFCD"/>
    <property type="match status" value="1"/>
</dbReference>
<dbReference type="EMBL" id="JAEHOD010000038">
    <property type="protein sequence ID" value="KAG2440398.1"/>
    <property type="molecule type" value="Genomic_DNA"/>
</dbReference>
<proteinExistence type="inferred from homology"/>
<evidence type="ECO:0000256" key="2">
    <source>
        <dbReference type="ARBA" id="ARBA00038350"/>
    </source>
</evidence>
<comment type="caution">
    <text evidence="7">The sequence shown here is derived from an EMBL/GenBank/DDBJ whole genome shotgun (WGS) entry which is preliminary data.</text>
</comment>
<comment type="similarity">
    <text evidence="2">Belongs to the HFCD (homooligomeric flavin containing Cys decarboxylase) superfamily.</text>
</comment>
<sequence length="310" mass="30796">MEWRQWRVVGDPVLHIELRRWADVLVVAPLSANSLAKMANGMADNLLTCVVRAWDFAKPLLVAPAMNTAMWASPFTARHLDTLTQLGRSNSSGNGGGGGSSNSSGATASRGDGAGSENGISSTVVVVAPISKRLACGDEGTGAMAAPETIAAACSAALQRAGALPQGPQQPPHEPEENARRSQGAGAMPAGEAAAPAVAAGAADGVAAAAAAEATPGLPRNGTTGRGGTSIGHLDSAPGQAADGGAGWAPPEGRTDGSAEPDGAGMGTAVGRQGEGLEPRPRGGRGSGSGGAPSNSAHTAREYSDTWMRR</sequence>
<dbReference type="GO" id="GO:0004633">
    <property type="term" value="F:phosphopantothenoylcysteine decarboxylase activity"/>
    <property type="evidence" value="ECO:0007669"/>
    <property type="project" value="UniProtKB-EC"/>
</dbReference>
<feature type="domain" description="Flavoprotein" evidence="6">
    <location>
        <begin position="13"/>
        <end position="118"/>
    </location>
</feature>
<protein>
    <recommendedName>
        <fullName evidence="4">phosphopantothenoylcysteine decarboxylase</fullName>
        <ecNumber evidence="4">4.1.1.36</ecNumber>
    </recommendedName>
</protein>
<gene>
    <name evidence="7" type="ORF">HYH02_010286</name>
</gene>
<evidence type="ECO:0000259" key="6">
    <source>
        <dbReference type="Pfam" id="PF02441"/>
    </source>
</evidence>
<dbReference type="InterPro" id="IPR036551">
    <property type="entry name" value="Flavin_trans-like"/>
</dbReference>
<keyword evidence="1" id="KW-0173">Coenzyme A biosynthesis</keyword>
<feature type="region of interest" description="Disordered" evidence="5">
    <location>
        <begin position="86"/>
        <end position="118"/>
    </location>
</feature>
<evidence type="ECO:0000256" key="3">
    <source>
        <dbReference type="ARBA" id="ARBA00060685"/>
    </source>
</evidence>
<dbReference type="GO" id="GO:0015937">
    <property type="term" value="P:coenzyme A biosynthetic process"/>
    <property type="evidence" value="ECO:0007669"/>
    <property type="project" value="UniProtKB-KW"/>
</dbReference>
<dbReference type="GO" id="GO:0010181">
    <property type="term" value="F:FMN binding"/>
    <property type="evidence" value="ECO:0007669"/>
    <property type="project" value="TreeGrafter"/>
</dbReference>
<accession>A0A835W7N2</accession>
<evidence type="ECO:0000256" key="4">
    <source>
        <dbReference type="ARBA" id="ARBA00066422"/>
    </source>
</evidence>
<evidence type="ECO:0000313" key="8">
    <source>
        <dbReference type="Proteomes" id="UP000613740"/>
    </source>
</evidence>
<dbReference type="Pfam" id="PF02441">
    <property type="entry name" value="Flavoprotein"/>
    <property type="match status" value="1"/>
</dbReference>
<feature type="region of interest" description="Disordered" evidence="5">
    <location>
        <begin position="161"/>
        <end position="192"/>
    </location>
</feature>
<dbReference type="PANTHER" id="PTHR14359">
    <property type="entry name" value="HOMO-OLIGOMERIC FLAVIN CONTAINING CYS DECARBOXYLASE FAMILY"/>
    <property type="match status" value="1"/>
</dbReference>
<dbReference type="Gene3D" id="3.40.50.1950">
    <property type="entry name" value="Flavin prenyltransferase-like"/>
    <property type="match status" value="1"/>
</dbReference>
<dbReference type="PANTHER" id="PTHR14359:SF6">
    <property type="entry name" value="PHOSPHOPANTOTHENOYLCYSTEINE DECARBOXYLASE"/>
    <property type="match status" value="1"/>
</dbReference>